<dbReference type="Gene3D" id="2.60.120.330">
    <property type="entry name" value="B-lactam Antibiotic, Isopenicillin N Synthase, Chain"/>
    <property type="match status" value="1"/>
</dbReference>
<evidence type="ECO:0000256" key="2">
    <source>
        <dbReference type="ARBA" id="ARBA00023004"/>
    </source>
</evidence>
<dbReference type="EMBL" id="JADGMS010000016">
    <property type="protein sequence ID" value="KAF9667076.1"/>
    <property type="molecule type" value="Genomic_DNA"/>
</dbReference>
<dbReference type="Pfam" id="PF14226">
    <property type="entry name" value="DIOX_N"/>
    <property type="match status" value="1"/>
</dbReference>
<keyword evidence="1" id="KW-0479">Metal-binding</keyword>
<dbReference type="InterPro" id="IPR026992">
    <property type="entry name" value="DIOX_N"/>
</dbReference>
<dbReference type="InterPro" id="IPR027443">
    <property type="entry name" value="IPNS-like_sf"/>
</dbReference>
<evidence type="ECO:0000259" key="3">
    <source>
        <dbReference type="Pfam" id="PF14226"/>
    </source>
</evidence>
<evidence type="ECO:0000313" key="4">
    <source>
        <dbReference type="EMBL" id="KAF9667076.1"/>
    </source>
</evidence>
<dbReference type="GO" id="GO:0046872">
    <property type="term" value="F:metal ion binding"/>
    <property type="evidence" value="ECO:0007669"/>
    <property type="project" value="UniProtKB-KW"/>
</dbReference>
<evidence type="ECO:0000256" key="1">
    <source>
        <dbReference type="ARBA" id="ARBA00022723"/>
    </source>
</evidence>
<comment type="caution">
    <text evidence="4">The sequence shown here is derived from an EMBL/GenBank/DDBJ whole genome shotgun (WGS) entry which is preliminary data.</text>
</comment>
<keyword evidence="5" id="KW-1185">Reference proteome</keyword>
<protein>
    <recommendedName>
        <fullName evidence="3">Non-haem dioxygenase N-terminal domain-containing protein</fullName>
    </recommendedName>
</protein>
<organism evidence="4 5">
    <name type="scientific">Salix dunnii</name>
    <dbReference type="NCBI Taxonomy" id="1413687"/>
    <lineage>
        <taxon>Eukaryota</taxon>
        <taxon>Viridiplantae</taxon>
        <taxon>Streptophyta</taxon>
        <taxon>Embryophyta</taxon>
        <taxon>Tracheophyta</taxon>
        <taxon>Spermatophyta</taxon>
        <taxon>Magnoliopsida</taxon>
        <taxon>eudicotyledons</taxon>
        <taxon>Gunneridae</taxon>
        <taxon>Pentapetalae</taxon>
        <taxon>rosids</taxon>
        <taxon>fabids</taxon>
        <taxon>Malpighiales</taxon>
        <taxon>Salicaceae</taxon>
        <taxon>Saliceae</taxon>
        <taxon>Salix</taxon>
    </lineage>
</organism>
<proteinExistence type="predicted"/>
<accession>A0A835JCY2</accession>
<dbReference type="SUPFAM" id="SSF51197">
    <property type="entry name" value="Clavaminate synthase-like"/>
    <property type="match status" value="1"/>
</dbReference>
<reference evidence="4 5" key="1">
    <citation type="submission" date="2020-10" db="EMBL/GenBank/DDBJ databases">
        <title>Plant Genome Project.</title>
        <authorList>
            <person name="Zhang R.-G."/>
        </authorList>
    </citation>
    <scope>NUCLEOTIDE SEQUENCE [LARGE SCALE GENOMIC DNA]</scope>
    <source>
        <strain evidence="4">FAFU-HL-1</strain>
        <tissue evidence="4">Leaf</tissue>
    </source>
</reference>
<evidence type="ECO:0000313" key="5">
    <source>
        <dbReference type="Proteomes" id="UP000657918"/>
    </source>
</evidence>
<dbReference type="Proteomes" id="UP000657918">
    <property type="component" value="Chromosome 16"/>
</dbReference>
<feature type="domain" description="Non-haem dioxygenase N-terminal" evidence="3">
    <location>
        <begin position="43"/>
        <end position="129"/>
    </location>
</feature>
<sequence>MMHSIEVLSSLLISDVKDVPSNNINPIFDLPRLSELDASDDSIPLIDLDGLNGPNRSHIINQIGQACEEIYISLSVVLRVKNHGIPVAMINNIQSTEMKFFKLPNDQSFNHLDPAETIRLTAAFNSKNQKGQQKTLSTCRVLNESVWIGGLAAAKSRPDVFNPAA</sequence>
<dbReference type="AlphaFoldDB" id="A0A835JCY2"/>
<keyword evidence="2" id="KW-0408">Iron</keyword>
<name>A0A835JCY2_9ROSI</name>
<dbReference type="OrthoDB" id="809393at2759"/>
<gene>
    <name evidence="4" type="ORF">SADUNF_Sadunf16G0295300</name>
</gene>